<dbReference type="Gene3D" id="3.30.9.10">
    <property type="entry name" value="D-Amino Acid Oxidase, subunit A, domain 2"/>
    <property type="match status" value="1"/>
</dbReference>
<dbReference type="GO" id="GO:0071949">
    <property type="term" value="F:FAD binding"/>
    <property type="evidence" value="ECO:0007669"/>
    <property type="project" value="InterPro"/>
</dbReference>
<dbReference type="AlphaFoldDB" id="A0AAP5BKQ9"/>
<evidence type="ECO:0000313" key="8">
    <source>
        <dbReference type="Proteomes" id="UP001242288"/>
    </source>
</evidence>
<dbReference type="SUPFAM" id="SSF51905">
    <property type="entry name" value="FAD/NAD(P)-binding domain"/>
    <property type="match status" value="1"/>
</dbReference>
<organism evidence="6 8">
    <name type="scientific">Paraburkholderia madseniana</name>
    <dbReference type="NCBI Taxonomy" id="2599607"/>
    <lineage>
        <taxon>Bacteria</taxon>
        <taxon>Pseudomonadati</taxon>
        <taxon>Pseudomonadota</taxon>
        <taxon>Betaproteobacteria</taxon>
        <taxon>Burkholderiales</taxon>
        <taxon>Burkholderiaceae</taxon>
        <taxon>Paraburkholderia</taxon>
    </lineage>
</organism>
<keyword evidence="6" id="KW-0560">Oxidoreductase</keyword>
<gene>
    <name evidence="6" type="ORF">NIE36_32015</name>
    <name evidence="5" type="ORF">OSB80_32080</name>
</gene>
<evidence type="ECO:0000256" key="2">
    <source>
        <dbReference type="ARBA" id="ARBA00022630"/>
    </source>
</evidence>
<keyword evidence="2" id="KW-0285">Flavoprotein</keyword>
<dbReference type="PRINTS" id="PR00420">
    <property type="entry name" value="RNGMNOXGNASE"/>
</dbReference>
<dbReference type="Proteomes" id="UP001242288">
    <property type="component" value="Unassembled WGS sequence"/>
</dbReference>
<evidence type="ECO:0000256" key="3">
    <source>
        <dbReference type="ARBA" id="ARBA00022827"/>
    </source>
</evidence>
<keyword evidence="3" id="KW-0274">FAD</keyword>
<dbReference type="GO" id="GO:0016709">
    <property type="term" value="F:oxidoreductase activity, acting on paired donors, with incorporation or reduction of molecular oxygen, NAD(P)H as one donor, and incorporation of one atom of oxygen"/>
    <property type="evidence" value="ECO:0007669"/>
    <property type="project" value="UniProtKB-ARBA"/>
</dbReference>
<evidence type="ECO:0000256" key="1">
    <source>
        <dbReference type="ARBA" id="ARBA00001974"/>
    </source>
</evidence>
<dbReference type="InterPro" id="IPR002938">
    <property type="entry name" value="FAD-bd"/>
</dbReference>
<dbReference type="EMBL" id="JAPKHW010000035">
    <property type="protein sequence ID" value="MCX4149961.1"/>
    <property type="molecule type" value="Genomic_DNA"/>
</dbReference>
<evidence type="ECO:0000313" key="5">
    <source>
        <dbReference type="EMBL" id="MCX4149961.1"/>
    </source>
</evidence>
<dbReference type="InterPro" id="IPR036188">
    <property type="entry name" value="FAD/NAD-bd_sf"/>
</dbReference>
<protein>
    <submittedName>
        <fullName evidence="6">FAD-dependent monooxygenase</fullName>
    </submittedName>
</protein>
<dbReference type="Proteomes" id="UP001209412">
    <property type="component" value="Unassembled WGS sequence"/>
</dbReference>
<sequence>MINEHTMSTVFPELKMPEANLEIIETDVLIVGGGACGMMSSIILSDAGIDHLLVEARSTTTALPKAHYLNPRTMEIFRQHGVAQSIYEAAMPLSHCTTRFMTSLGGDGPLDGKELFVMDAFGGNSRRATSRRLSHCLPTNIPQLRLEPLLRSHADARAPERIRFNHEVIEFGQDDEGVDATIRDAATDRTYRVRAKYMIAADGGKTIGPALGLTQQTTGRLATLCTFHITADLSPWLPGDAQLTWFMHPESPYRWGVLIQLGPTWGRHSEEWAFNFAYTDPSQRLKDEEVIPAIRQCLKLPELEMTVHRGSEWGAECSVTDQFRVGRIFVGGDAAHRVIPTSGLGLNSAVHDAHNLSWKLAAVLKGTANPSLLDSYETERRAAAWRNHDWSLFTFRNHAVTQVGLGFVPGGTLEQNAASISEYLSDTPMGQMLRARAKEVVGIQRTEFGQPEIEMGITYNSDAIVPDGTPAPEIDPMGDNHVPATRPGHRLPHGWIEQAGLRISTHDLTGASEAFVLITGSDGLPWISAATNAAKALGIKMQVARIGLGGERPFDYVDVTGEWDTFKAIDQDGAVLVRPDGYVAFRSKSMAVAPEQVLINALTSILGRDNDAVAVVRAA</sequence>
<proteinExistence type="predicted"/>
<dbReference type="InterPro" id="IPR050641">
    <property type="entry name" value="RIFMO-like"/>
</dbReference>
<keyword evidence="6" id="KW-0503">Monooxygenase</keyword>
<dbReference type="Pfam" id="PF01494">
    <property type="entry name" value="FAD_binding_3"/>
    <property type="match status" value="1"/>
</dbReference>
<evidence type="ECO:0000313" key="6">
    <source>
        <dbReference type="EMBL" id="MDQ6411779.1"/>
    </source>
</evidence>
<dbReference type="PANTHER" id="PTHR43004:SF19">
    <property type="entry name" value="BINDING MONOOXYGENASE, PUTATIVE (JCVI)-RELATED"/>
    <property type="match status" value="1"/>
</dbReference>
<dbReference type="Gene3D" id="3.40.30.120">
    <property type="match status" value="1"/>
</dbReference>
<keyword evidence="7" id="KW-1185">Reference proteome</keyword>
<comment type="cofactor">
    <cofactor evidence="1">
        <name>FAD</name>
        <dbReference type="ChEBI" id="CHEBI:57692"/>
    </cofactor>
</comment>
<accession>A0AAP5BKQ9</accession>
<evidence type="ECO:0000313" key="7">
    <source>
        <dbReference type="Proteomes" id="UP001209412"/>
    </source>
</evidence>
<dbReference type="RefSeq" id="WP_266260756.1">
    <property type="nucleotide sequence ID" value="NZ_JAMXWF010000035.1"/>
</dbReference>
<dbReference type="Pfam" id="PF21274">
    <property type="entry name" value="Rng_hyd_C"/>
    <property type="match status" value="1"/>
</dbReference>
<dbReference type="PANTHER" id="PTHR43004">
    <property type="entry name" value="TRK SYSTEM POTASSIUM UPTAKE PROTEIN"/>
    <property type="match status" value="1"/>
</dbReference>
<comment type="caution">
    <text evidence="6">The sequence shown here is derived from an EMBL/GenBank/DDBJ whole genome shotgun (WGS) entry which is preliminary data.</text>
</comment>
<dbReference type="Gene3D" id="3.50.50.60">
    <property type="entry name" value="FAD/NAD(P)-binding domain"/>
    <property type="match status" value="1"/>
</dbReference>
<name>A0AAP5BKQ9_9BURK</name>
<feature type="domain" description="FAD-binding" evidence="4">
    <location>
        <begin position="25"/>
        <end position="390"/>
    </location>
</feature>
<evidence type="ECO:0000259" key="4">
    <source>
        <dbReference type="Pfam" id="PF01494"/>
    </source>
</evidence>
<reference evidence="6" key="1">
    <citation type="submission" date="2022-06" db="EMBL/GenBank/DDBJ databases">
        <title>PHB producers.</title>
        <authorList>
            <person name="Besaury L."/>
        </authorList>
    </citation>
    <scope>NUCLEOTIDE SEQUENCE</scope>
    <source>
        <strain evidence="6 7">SEWS6</strain>
    </source>
</reference>
<dbReference type="EMBL" id="JAMXWF010000035">
    <property type="protein sequence ID" value="MDQ6411779.1"/>
    <property type="molecule type" value="Genomic_DNA"/>
</dbReference>